<proteinExistence type="predicted"/>
<organism evidence="2 3">
    <name type="scientific">Pomacea canaliculata</name>
    <name type="common">Golden apple snail</name>
    <dbReference type="NCBI Taxonomy" id="400727"/>
    <lineage>
        <taxon>Eukaryota</taxon>
        <taxon>Metazoa</taxon>
        <taxon>Spiralia</taxon>
        <taxon>Lophotrochozoa</taxon>
        <taxon>Mollusca</taxon>
        <taxon>Gastropoda</taxon>
        <taxon>Caenogastropoda</taxon>
        <taxon>Architaenioglossa</taxon>
        <taxon>Ampullarioidea</taxon>
        <taxon>Ampullariidae</taxon>
        <taxon>Pomacea</taxon>
    </lineage>
</organism>
<dbReference type="AlphaFoldDB" id="A0A2T7P166"/>
<keyword evidence="1" id="KW-0812">Transmembrane</keyword>
<feature type="transmembrane region" description="Helical" evidence="1">
    <location>
        <begin position="142"/>
        <end position="161"/>
    </location>
</feature>
<dbReference type="Proteomes" id="UP000245119">
    <property type="component" value="Linkage Group LG7"/>
</dbReference>
<evidence type="ECO:0000313" key="3">
    <source>
        <dbReference type="Proteomes" id="UP000245119"/>
    </source>
</evidence>
<evidence type="ECO:0000313" key="2">
    <source>
        <dbReference type="EMBL" id="PVD27163.1"/>
    </source>
</evidence>
<comment type="caution">
    <text evidence="2">The sequence shown here is derived from an EMBL/GenBank/DDBJ whole genome shotgun (WGS) entry which is preliminary data.</text>
</comment>
<protein>
    <submittedName>
        <fullName evidence="2">Uncharacterized protein</fullName>
    </submittedName>
</protein>
<reference evidence="2 3" key="1">
    <citation type="submission" date="2018-04" db="EMBL/GenBank/DDBJ databases">
        <title>The genome of golden apple snail Pomacea canaliculata provides insight into stress tolerance and invasive adaptation.</title>
        <authorList>
            <person name="Liu C."/>
            <person name="Liu B."/>
            <person name="Ren Y."/>
            <person name="Zhang Y."/>
            <person name="Wang H."/>
            <person name="Li S."/>
            <person name="Jiang F."/>
            <person name="Yin L."/>
            <person name="Zhang G."/>
            <person name="Qian W."/>
            <person name="Fan W."/>
        </authorList>
    </citation>
    <scope>NUCLEOTIDE SEQUENCE [LARGE SCALE GENOMIC DNA]</scope>
    <source>
        <strain evidence="2">SZHN2017</strain>
        <tissue evidence="2">Muscle</tissue>
    </source>
</reference>
<keyword evidence="3" id="KW-1185">Reference proteome</keyword>
<accession>A0A2T7P166</accession>
<name>A0A2T7P166_POMCA</name>
<keyword evidence="1" id="KW-1133">Transmembrane helix</keyword>
<dbReference type="EMBL" id="PZQS01000007">
    <property type="protein sequence ID" value="PVD27163.1"/>
    <property type="molecule type" value="Genomic_DNA"/>
</dbReference>
<sequence length="190" mass="21268">MELQCPALFQDGENIITCKINKTAECLSLNGTVTFELSLNSEKRVACHSPYDPGVQCIPRQQHSPGSCWCEESSGDIVTYKFSYMASTTHDRGRQLECSFRVCPQKPPDVNISEGCTNIRFNSLKESLPRSVILRIGETTEVVLTAVIIVIVVTLLIVMLSKQFSLCFFNRKRHGDSNPLLPTYQDKDCS</sequence>
<evidence type="ECO:0000256" key="1">
    <source>
        <dbReference type="SAM" id="Phobius"/>
    </source>
</evidence>
<gene>
    <name evidence="2" type="ORF">C0Q70_12317</name>
</gene>
<keyword evidence="1" id="KW-0472">Membrane</keyword>